<dbReference type="InterPro" id="IPR012373">
    <property type="entry name" value="Ferrdict_sens_TM"/>
</dbReference>
<evidence type="ECO:0000313" key="5">
    <source>
        <dbReference type="Proteomes" id="UP001056837"/>
    </source>
</evidence>
<dbReference type="PANTHER" id="PTHR30273">
    <property type="entry name" value="PERIPLASMIC SIGNAL SENSOR AND SIGMA FACTOR ACTIVATOR FECR-RELATED"/>
    <property type="match status" value="1"/>
</dbReference>
<organism evidence="4 5">
    <name type="scientific">Tenacibaculum mesophilum</name>
    <dbReference type="NCBI Taxonomy" id="104268"/>
    <lineage>
        <taxon>Bacteria</taxon>
        <taxon>Pseudomonadati</taxon>
        <taxon>Bacteroidota</taxon>
        <taxon>Flavobacteriia</taxon>
        <taxon>Flavobacteriales</taxon>
        <taxon>Flavobacteriaceae</taxon>
        <taxon>Tenacibaculum</taxon>
    </lineage>
</organism>
<sequence length="385" mass="43679">MISPETEKIIVKYLINQANSSELDTLSLWLNNPDNIKLFNDYVRTNYAINYNMKKYNSAQTKANLLRVIKIEKSANRLAKIKMNLLKYAALILIFLSIGYGYIQGYFTSDDKLILPEESITLQLNDGNIKVINDDEAVEVVEVNGRIIGVQSGKQLAYNSNVENDTLIYNTLAVPYGKRFEVQLSDGTIVSLNSGSSLKYPVNFIKGKNRHVFLSGEAFFKVAKDTKHPFIVSADEIDVRVLGTKFNISSYPEDNNINTVLVEGSVSTYKTGETYKPESATLLKPGNKAAWNKINKTIQVTETDVETHLAWISGRLILYEVEFSAILKKLERQYNVEFINNNTALKNRFFTAKFDVEDIEQVMESLSYSGKFTYKFDENKIIINP</sequence>
<gene>
    <name evidence="4" type="ORF">HER15_07655</name>
</gene>
<feature type="domain" description="Protein FecR C-terminal" evidence="3">
    <location>
        <begin position="316"/>
        <end position="383"/>
    </location>
</feature>
<dbReference type="InterPro" id="IPR032508">
    <property type="entry name" value="FecR_C"/>
</dbReference>
<dbReference type="Gene3D" id="3.55.50.30">
    <property type="match status" value="1"/>
</dbReference>
<reference evidence="4" key="1">
    <citation type="submission" date="2020-04" db="EMBL/GenBank/DDBJ databases">
        <title>Tenacibaculum mesophilum bac2.</title>
        <authorList>
            <person name="Li M."/>
        </authorList>
    </citation>
    <scope>NUCLEOTIDE SEQUENCE</scope>
    <source>
        <strain evidence="4">Bac2</strain>
    </source>
</reference>
<dbReference type="FunFam" id="2.60.120.1440:FF:000001">
    <property type="entry name" value="Putative anti-sigma factor"/>
    <property type="match status" value="1"/>
</dbReference>
<keyword evidence="1" id="KW-1133">Transmembrane helix</keyword>
<dbReference type="EMBL" id="CP050861">
    <property type="protein sequence ID" value="UTD15346.1"/>
    <property type="molecule type" value="Genomic_DNA"/>
</dbReference>
<feature type="transmembrane region" description="Helical" evidence="1">
    <location>
        <begin position="85"/>
        <end position="103"/>
    </location>
</feature>
<dbReference type="PANTHER" id="PTHR30273:SF2">
    <property type="entry name" value="PROTEIN FECR"/>
    <property type="match status" value="1"/>
</dbReference>
<dbReference type="InterPro" id="IPR006860">
    <property type="entry name" value="FecR"/>
</dbReference>
<protein>
    <submittedName>
        <fullName evidence="4">FecR family protein</fullName>
    </submittedName>
</protein>
<dbReference type="Pfam" id="PF04773">
    <property type="entry name" value="FecR"/>
    <property type="match status" value="1"/>
</dbReference>
<evidence type="ECO:0000313" key="4">
    <source>
        <dbReference type="EMBL" id="UTD15346.1"/>
    </source>
</evidence>
<accession>A0AAE9SI86</accession>
<feature type="domain" description="FecR protein" evidence="2">
    <location>
        <begin position="172"/>
        <end position="266"/>
    </location>
</feature>
<dbReference type="GO" id="GO:0016989">
    <property type="term" value="F:sigma factor antagonist activity"/>
    <property type="evidence" value="ECO:0007669"/>
    <property type="project" value="TreeGrafter"/>
</dbReference>
<dbReference type="Proteomes" id="UP001056837">
    <property type="component" value="Chromosome"/>
</dbReference>
<evidence type="ECO:0000259" key="3">
    <source>
        <dbReference type="Pfam" id="PF16344"/>
    </source>
</evidence>
<keyword evidence="1" id="KW-0472">Membrane</keyword>
<evidence type="ECO:0000256" key="1">
    <source>
        <dbReference type="SAM" id="Phobius"/>
    </source>
</evidence>
<proteinExistence type="predicted"/>
<evidence type="ECO:0000259" key="2">
    <source>
        <dbReference type="Pfam" id="PF04773"/>
    </source>
</evidence>
<dbReference type="RefSeq" id="WP_253678963.1">
    <property type="nucleotide sequence ID" value="NZ_CP050861.1"/>
</dbReference>
<name>A0AAE9SI86_9FLAO</name>
<dbReference type="Gene3D" id="2.60.120.1440">
    <property type="match status" value="1"/>
</dbReference>
<dbReference type="Pfam" id="PF16344">
    <property type="entry name" value="FecR_C"/>
    <property type="match status" value="1"/>
</dbReference>
<keyword evidence="1" id="KW-0812">Transmembrane</keyword>
<dbReference type="AlphaFoldDB" id="A0AAE9SI86"/>